<proteinExistence type="predicted"/>
<dbReference type="OrthoDB" id="440424at2759"/>
<reference evidence="2 3" key="1">
    <citation type="journal article" date="2018" name="Nat. Ecol. Evol.">
        <title>Pezizomycetes genomes reveal the molecular basis of ectomycorrhizal truffle lifestyle.</title>
        <authorList>
            <person name="Murat C."/>
            <person name="Payen T."/>
            <person name="Noel B."/>
            <person name="Kuo A."/>
            <person name="Morin E."/>
            <person name="Chen J."/>
            <person name="Kohler A."/>
            <person name="Krizsan K."/>
            <person name="Balestrini R."/>
            <person name="Da Silva C."/>
            <person name="Montanini B."/>
            <person name="Hainaut M."/>
            <person name="Levati E."/>
            <person name="Barry K.W."/>
            <person name="Belfiori B."/>
            <person name="Cichocki N."/>
            <person name="Clum A."/>
            <person name="Dockter R.B."/>
            <person name="Fauchery L."/>
            <person name="Guy J."/>
            <person name="Iotti M."/>
            <person name="Le Tacon F."/>
            <person name="Lindquist E.A."/>
            <person name="Lipzen A."/>
            <person name="Malagnac F."/>
            <person name="Mello A."/>
            <person name="Molinier V."/>
            <person name="Miyauchi S."/>
            <person name="Poulain J."/>
            <person name="Riccioni C."/>
            <person name="Rubini A."/>
            <person name="Sitrit Y."/>
            <person name="Splivallo R."/>
            <person name="Traeger S."/>
            <person name="Wang M."/>
            <person name="Zifcakova L."/>
            <person name="Wipf D."/>
            <person name="Zambonelli A."/>
            <person name="Paolocci F."/>
            <person name="Nowrousian M."/>
            <person name="Ottonello S."/>
            <person name="Baldrian P."/>
            <person name="Spatafora J.W."/>
            <person name="Henrissat B."/>
            <person name="Nagy L.G."/>
            <person name="Aury J.M."/>
            <person name="Wincker P."/>
            <person name="Grigoriev I.V."/>
            <person name="Bonfante P."/>
            <person name="Martin F.M."/>
        </authorList>
    </citation>
    <scope>NUCLEOTIDE SEQUENCE [LARGE SCALE GENOMIC DNA]</scope>
    <source>
        <strain evidence="2 3">RN42</strain>
    </source>
</reference>
<evidence type="ECO:0000256" key="1">
    <source>
        <dbReference type="SAM" id="MobiDB-lite"/>
    </source>
</evidence>
<feature type="compositionally biased region" description="Acidic residues" evidence="1">
    <location>
        <begin position="106"/>
        <end position="121"/>
    </location>
</feature>
<dbReference type="InterPro" id="IPR038213">
    <property type="entry name" value="IFI6/IFI27-like_sf"/>
</dbReference>
<accession>A0A3N4HCX3</accession>
<feature type="region of interest" description="Disordered" evidence="1">
    <location>
        <begin position="280"/>
        <end position="306"/>
    </location>
</feature>
<feature type="compositionally biased region" description="Acidic residues" evidence="1">
    <location>
        <begin position="517"/>
        <end position="529"/>
    </location>
</feature>
<feature type="compositionally biased region" description="Basic and acidic residues" evidence="1">
    <location>
        <begin position="494"/>
        <end position="516"/>
    </location>
</feature>
<feature type="compositionally biased region" description="Acidic residues" evidence="1">
    <location>
        <begin position="17"/>
        <end position="30"/>
    </location>
</feature>
<feature type="compositionally biased region" description="Polar residues" evidence="1">
    <location>
        <begin position="70"/>
        <end position="82"/>
    </location>
</feature>
<sequence length="542" mass="59551">MEAPKPPDGYESHSESEYYDFESESETETECDWRDPVEGGYYDDYGEIPLGTSSATTTRTSRRESFATANSHATTVGRATTGTDGGEGRKREEVYAWISSDVPDHPEEDQGSETETEEVYLDVDSVAYVSESEPDQEEDDSDDAQSVIYTPTKTRFSASQFESAPQPPTQQRTLSPDLLSSSGSEYSLSSLEDDEDWEAEVMAEMDEDGYESDQTAILAPLPRQRLSTIADAYAFHQREPRTYEVSVQPIPVSSPIPEFDFPLLSLEDLDSLRALAGTARDYDDSEFGEEDTPPSTPGMAPLKTNGLKEVPPMPLSDEEFQRHRALLRRRLSGVKTNQETYFFSNLANLSLLQSSLLSGLPIVGGFLGESTAVAGMLVEWSARIREYMAEHPYLTALQIMSLVGAVLPESVCPILFWALGFGRGGPVQGTLSGLWQSTMGGSVPSGSIFSAFQSAAMGGKGLGTVHELVKTAALGLGVASGGVGIIKGELDKLEKSEREEKGNGNGKGKMEVRVEEREVEEEDVEGVEEEEKRWNMWESFWW</sequence>
<feature type="compositionally biased region" description="Acidic residues" evidence="1">
    <location>
        <begin position="132"/>
        <end position="143"/>
    </location>
</feature>
<feature type="region of interest" description="Disordered" evidence="1">
    <location>
        <begin position="1"/>
        <end position="195"/>
    </location>
</feature>
<gene>
    <name evidence="2" type="ORF">BJ508DRAFT_78939</name>
</gene>
<evidence type="ECO:0000313" key="3">
    <source>
        <dbReference type="Proteomes" id="UP000275078"/>
    </source>
</evidence>
<feature type="compositionally biased region" description="Acidic residues" evidence="1">
    <location>
        <begin position="283"/>
        <end position="292"/>
    </location>
</feature>
<protein>
    <submittedName>
        <fullName evidence="2">Uncharacterized protein</fullName>
    </submittedName>
</protein>
<name>A0A3N4HCX3_ASCIM</name>
<organism evidence="2 3">
    <name type="scientific">Ascobolus immersus RN42</name>
    <dbReference type="NCBI Taxonomy" id="1160509"/>
    <lineage>
        <taxon>Eukaryota</taxon>
        <taxon>Fungi</taxon>
        <taxon>Dikarya</taxon>
        <taxon>Ascomycota</taxon>
        <taxon>Pezizomycotina</taxon>
        <taxon>Pezizomycetes</taxon>
        <taxon>Pezizales</taxon>
        <taxon>Ascobolaceae</taxon>
        <taxon>Ascobolus</taxon>
    </lineage>
</organism>
<dbReference type="AlphaFoldDB" id="A0A3N4HCX3"/>
<evidence type="ECO:0000313" key="2">
    <source>
        <dbReference type="EMBL" id="RPA72182.1"/>
    </source>
</evidence>
<feature type="compositionally biased region" description="Polar residues" evidence="1">
    <location>
        <begin position="147"/>
        <end position="173"/>
    </location>
</feature>
<dbReference type="Proteomes" id="UP000275078">
    <property type="component" value="Unassembled WGS sequence"/>
</dbReference>
<dbReference type="Gene3D" id="6.10.110.10">
    <property type="match status" value="1"/>
</dbReference>
<feature type="compositionally biased region" description="Low complexity" evidence="1">
    <location>
        <begin position="174"/>
        <end position="190"/>
    </location>
</feature>
<dbReference type="EMBL" id="ML119874">
    <property type="protein sequence ID" value="RPA72182.1"/>
    <property type="molecule type" value="Genomic_DNA"/>
</dbReference>
<feature type="region of interest" description="Disordered" evidence="1">
    <location>
        <begin position="494"/>
        <end position="530"/>
    </location>
</feature>
<keyword evidence="3" id="KW-1185">Reference proteome</keyword>